<dbReference type="RefSeq" id="WP_003005565.1">
    <property type="nucleotide sequence ID" value="NZ_JBHUDG010000050.1"/>
</dbReference>
<keyword evidence="6 7" id="KW-0472">Membrane</keyword>
<evidence type="ECO:0000256" key="7">
    <source>
        <dbReference type="SAM" id="Phobius"/>
    </source>
</evidence>
<evidence type="ECO:0000256" key="5">
    <source>
        <dbReference type="ARBA" id="ARBA00022989"/>
    </source>
</evidence>
<dbReference type="SUPFAM" id="SSF103473">
    <property type="entry name" value="MFS general substrate transporter"/>
    <property type="match status" value="1"/>
</dbReference>
<dbReference type="CDD" id="cd06173">
    <property type="entry name" value="MFS_MefA_like"/>
    <property type="match status" value="1"/>
</dbReference>
<evidence type="ECO:0000256" key="2">
    <source>
        <dbReference type="ARBA" id="ARBA00022448"/>
    </source>
</evidence>
<feature type="transmembrane region" description="Helical" evidence="7">
    <location>
        <begin position="113"/>
        <end position="134"/>
    </location>
</feature>
<keyword evidence="10" id="KW-1185">Reference proteome</keyword>
<organism evidence="9 10">
    <name type="scientific">Pseudopedobacter beijingensis</name>
    <dbReference type="NCBI Taxonomy" id="1207056"/>
    <lineage>
        <taxon>Bacteria</taxon>
        <taxon>Pseudomonadati</taxon>
        <taxon>Bacteroidota</taxon>
        <taxon>Sphingobacteriia</taxon>
        <taxon>Sphingobacteriales</taxon>
        <taxon>Sphingobacteriaceae</taxon>
        <taxon>Pseudopedobacter</taxon>
    </lineage>
</organism>
<keyword evidence="2" id="KW-0813">Transport</keyword>
<keyword evidence="3" id="KW-1003">Cell membrane</keyword>
<feature type="transmembrane region" description="Helical" evidence="7">
    <location>
        <begin position="155"/>
        <end position="173"/>
    </location>
</feature>
<feature type="transmembrane region" description="Helical" evidence="7">
    <location>
        <begin position="269"/>
        <end position="290"/>
    </location>
</feature>
<feature type="transmembrane region" description="Helical" evidence="7">
    <location>
        <begin position="356"/>
        <end position="375"/>
    </location>
</feature>
<evidence type="ECO:0000256" key="3">
    <source>
        <dbReference type="ARBA" id="ARBA00022475"/>
    </source>
</evidence>
<dbReference type="PANTHER" id="PTHR43266">
    <property type="entry name" value="MACROLIDE-EFFLUX PROTEIN"/>
    <property type="match status" value="1"/>
</dbReference>
<feature type="transmembrane region" description="Helical" evidence="7">
    <location>
        <begin position="21"/>
        <end position="43"/>
    </location>
</feature>
<evidence type="ECO:0000256" key="1">
    <source>
        <dbReference type="ARBA" id="ARBA00004651"/>
    </source>
</evidence>
<keyword evidence="5 7" id="KW-1133">Transmembrane helix</keyword>
<evidence type="ECO:0000259" key="8">
    <source>
        <dbReference type="PROSITE" id="PS50850"/>
    </source>
</evidence>
<evidence type="ECO:0000313" key="10">
    <source>
        <dbReference type="Proteomes" id="UP001597118"/>
    </source>
</evidence>
<feature type="transmembrane region" description="Helical" evidence="7">
    <location>
        <begin position="179"/>
        <end position="196"/>
    </location>
</feature>
<dbReference type="PROSITE" id="PS50850">
    <property type="entry name" value="MFS"/>
    <property type="match status" value="1"/>
</dbReference>
<proteinExistence type="predicted"/>
<feature type="domain" description="Major facilitator superfamily (MFS) profile" evidence="8">
    <location>
        <begin position="1"/>
        <end position="201"/>
    </location>
</feature>
<dbReference type="PANTHER" id="PTHR43266:SF2">
    <property type="entry name" value="MAJOR FACILITATOR SUPERFAMILY (MFS) PROFILE DOMAIN-CONTAINING PROTEIN"/>
    <property type="match status" value="1"/>
</dbReference>
<dbReference type="InterPro" id="IPR020846">
    <property type="entry name" value="MFS_dom"/>
</dbReference>
<keyword evidence="4 7" id="KW-0812">Transmembrane</keyword>
<gene>
    <name evidence="9" type="ORF">ACFSAH_18245</name>
</gene>
<evidence type="ECO:0000256" key="4">
    <source>
        <dbReference type="ARBA" id="ARBA00022692"/>
    </source>
</evidence>
<dbReference type="Gene3D" id="1.20.1250.20">
    <property type="entry name" value="MFS general substrate transporter like domains"/>
    <property type="match status" value="2"/>
</dbReference>
<dbReference type="InterPro" id="IPR011701">
    <property type="entry name" value="MFS"/>
</dbReference>
<evidence type="ECO:0000313" key="9">
    <source>
        <dbReference type="EMBL" id="MFD1631819.1"/>
    </source>
</evidence>
<sequence length="426" mass="46673">MKIISSIKIVTEPFKTLRNETFARLYFAQIASLFGDAFTWLGLALLTYEINPDNAVAILASALTLRVTAYIIFSPFAGVVSERFQRKQILLITQFARMAIVCMLPFVNAEWQVYGLIFALNIFAAFFTPTYRAIIPQIVDKEIYREANGLSMATFQLLSVFGPALAGIVAVWLGAKQIFFVNGTTLLIAILFIITIPKAALQKGVDIADNTVPKKTWGEVLKGIRLLFGNKIVRFALSIEFISAIAGAMVLVNTVGLVKTSLQLDDKHYGWIMAVFGVGAAITAFLLGSLDKTKTRSISLISGAVLIGIAISLANFVPYTGLLFLWVSAGIGQTLADMPSETLIGENIQPQDQGKVYGAHFAFSHLWWAIAYPIAGFFGTKFPDKEFLYGGILTLILAMIAVVLFRVSAKSRSEIEIEKGLNKKQS</sequence>
<dbReference type="Pfam" id="PF07690">
    <property type="entry name" value="MFS_1"/>
    <property type="match status" value="2"/>
</dbReference>
<comment type="subcellular location">
    <subcellularLocation>
        <location evidence="1">Cell membrane</location>
        <topology evidence="1">Multi-pass membrane protein</topology>
    </subcellularLocation>
</comment>
<protein>
    <submittedName>
        <fullName evidence="9">MFS transporter</fullName>
    </submittedName>
</protein>
<accession>A0ABW4IIG2</accession>
<reference evidence="10" key="1">
    <citation type="journal article" date="2019" name="Int. J. Syst. Evol. Microbiol.">
        <title>The Global Catalogue of Microorganisms (GCM) 10K type strain sequencing project: providing services to taxonomists for standard genome sequencing and annotation.</title>
        <authorList>
            <consortium name="The Broad Institute Genomics Platform"/>
            <consortium name="The Broad Institute Genome Sequencing Center for Infectious Disease"/>
            <person name="Wu L."/>
            <person name="Ma J."/>
        </authorList>
    </citation>
    <scope>NUCLEOTIDE SEQUENCE [LARGE SCALE GENOMIC DNA]</scope>
    <source>
        <strain evidence="10">CCUG 53762</strain>
    </source>
</reference>
<feature type="transmembrane region" description="Helical" evidence="7">
    <location>
        <begin position="387"/>
        <end position="405"/>
    </location>
</feature>
<comment type="caution">
    <text evidence="9">The sequence shown here is derived from an EMBL/GenBank/DDBJ whole genome shotgun (WGS) entry which is preliminary data.</text>
</comment>
<feature type="transmembrane region" description="Helical" evidence="7">
    <location>
        <begin position="232"/>
        <end position="257"/>
    </location>
</feature>
<dbReference type="InterPro" id="IPR036259">
    <property type="entry name" value="MFS_trans_sf"/>
</dbReference>
<evidence type="ECO:0000256" key="6">
    <source>
        <dbReference type="ARBA" id="ARBA00023136"/>
    </source>
</evidence>
<name>A0ABW4IIG2_9SPHI</name>
<feature type="transmembrane region" description="Helical" evidence="7">
    <location>
        <begin position="55"/>
        <end position="77"/>
    </location>
</feature>
<dbReference type="Proteomes" id="UP001597118">
    <property type="component" value="Unassembled WGS sequence"/>
</dbReference>
<dbReference type="EMBL" id="JBHUDG010000050">
    <property type="protein sequence ID" value="MFD1631819.1"/>
    <property type="molecule type" value="Genomic_DNA"/>
</dbReference>
<feature type="transmembrane region" description="Helical" evidence="7">
    <location>
        <begin position="297"/>
        <end position="317"/>
    </location>
</feature>